<organism evidence="2 3">
    <name type="scientific">Caenorhabditis briggsae</name>
    <dbReference type="NCBI Taxonomy" id="6238"/>
    <lineage>
        <taxon>Eukaryota</taxon>
        <taxon>Metazoa</taxon>
        <taxon>Ecdysozoa</taxon>
        <taxon>Nematoda</taxon>
        <taxon>Chromadorea</taxon>
        <taxon>Rhabditida</taxon>
        <taxon>Rhabditina</taxon>
        <taxon>Rhabditomorpha</taxon>
        <taxon>Rhabditoidea</taxon>
        <taxon>Rhabditidae</taxon>
        <taxon>Peloderinae</taxon>
        <taxon>Caenorhabditis</taxon>
    </lineage>
</organism>
<dbReference type="SUPFAM" id="SSF50494">
    <property type="entry name" value="Trypsin-like serine proteases"/>
    <property type="match status" value="1"/>
</dbReference>
<accession>A0AAE9IYS8</accession>
<dbReference type="GO" id="GO:0004252">
    <property type="term" value="F:serine-type endopeptidase activity"/>
    <property type="evidence" value="ECO:0007669"/>
    <property type="project" value="InterPro"/>
</dbReference>
<dbReference type="EMBL" id="CP090891">
    <property type="protein sequence ID" value="ULU11968.1"/>
    <property type="molecule type" value="Genomic_DNA"/>
</dbReference>
<name>A0AAE9IYS8_CAEBR</name>
<feature type="domain" description="Peptidase S1" evidence="1">
    <location>
        <begin position="2"/>
        <end position="212"/>
    </location>
</feature>
<dbReference type="Proteomes" id="UP000827892">
    <property type="component" value="Chromosome I"/>
</dbReference>
<reference evidence="2 3" key="1">
    <citation type="submission" date="2022-05" db="EMBL/GenBank/DDBJ databases">
        <title>Chromosome-level reference genomes for two strains of Caenorhabditis briggsae: an improved platform for comparative genomics.</title>
        <authorList>
            <person name="Stevens L."/>
            <person name="Andersen E.C."/>
        </authorList>
    </citation>
    <scope>NUCLEOTIDE SEQUENCE [LARGE SCALE GENOMIC DNA]</scope>
    <source>
        <strain evidence="2">QX1410_ONT</strain>
        <tissue evidence="2">Whole-organism</tissue>
    </source>
</reference>
<dbReference type="InterPro" id="IPR009003">
    <property type="entry name" value="Peptidase_S1_PA"/>
</dbReference>
<protein>
    <recommendedName>
        <fullName evidence="1">Peptidase S1 domain-containing protein</fullName>
    </recommendedName>
</protein>
<dbReference type="Gene3D" id="2.40.10.10">
    <property type="entry name" value="Trypsin-like serine proteases"/>
    <property type="match status" value="1"/>
</dbReference>
<dbReference type="InterPro" id="IPR043504">
    <property type="entry name" value="Peptidase_S1_PA_chymotrypsin"/>
</dbReference>
<dbReference type="GO" id="GO:0006508">
    <property type="term" value="P:proteolysis"/>
    <property type="evidence" value="ECO:0007669"/>
    <property type="project" value="InterPro"/>
</dbReference>
<dbReference type="InterPro" id="IPR005514">
    <property type="entry name" value="DUF316"/>
</dbReference>
<evidence type="ECO:0000259" key="1">
    <source>
        <dbReference type="SMART" id="SM00020"/>
    </source>
</evidence>
<dbReference type="Pfam" id="PF03761">
    <property type="entry name" value="DUF316"/>
    <property type="match status" value="1"/>
</dbReference>
<sequence>MNEKESGLCTGTLISSRHVITARHCFALLKDDGYVWTTNETKIQGFEKDAEKDLVLNRDFSKMFKLYAGTACGYRQRCHESRVYSSEISKFFLPKVCDDKQLDFDDFAIVELSENLELSSSIRPICTAEKGIDLFNPDVRMRLYGYGLDVSSANDSIGRLKYETGDSGGGVVRIMNDRVTVFGVIYQGVTCEVSTRNELDYIASVAFYADDICRYTGICSLDVEKINDSTATSGASEKNYFSFLLMFSLFHYIRINEN</sequence>
<dbReference type="PANTHER" id="PTHR22596">
    <property type="entry name" value="TRYPSIN-LIKE PROTEASE PROTEIN 6"/>
    <property type="match status" value="1"/>
</dbReference>
<proteinExistence type="predicted"/>
<evidence type="ECO:0000313" key="2">
    <source>
        <dbReference type="EMBL" id="ULU11968.1"/>
    </source>
</evidence>
<dbReference type="AlphaFoldDB" id="A0AAE9IYS8"/>
<dbReference type="InterPro" id="IPR001254">
    <property type="entry name" value="Trypsin_dom"/>
</dbReference>
<gene>
    <name evidence="2" type="ORF">L3Y34_015372</name>
</gene>
<dbReference type="PANTHER" id="PTHR22596:SF7">
    <property type="entry name" value="PEPTIDASE S1 DOMAIN-CONTAINING PROTEIN"/>
    <property type="match status" value="1"/>
</dbReference>
<dbReference type="SMART" id="SM00020">
    <property type="entry name" value="Tryp_SPc"/>
    <property type="match status" value="1"/>
</dbReference>
<evidence type="ECO:0000313" key="3">
    <source>
        <dbReference type="Proteomes" id="UP000827892"/>
    </source>
</evidence>